<dbReference type="GeneID" id="5482460"/>
<name>A7F4Q4_SCLS1</name>
<organism evidence="1 2">
    <name type="scientific">Sclerotinia sclerotiorum (strain ATCC 18683 / 1980 / Ss-1)</name>
    <name type="common">White mold</name>
    <name type="synonym">Whetzelinia sclerotiorum</name>
    <dbReference type="NCBI Taxonomy" id="665079"/>
    <lineage>
        <taxon>Eukaryota</taxon>
        <taxon>Fungi</taxon>
        <taxon>Dikarya</taxon>
        <taxon>Ascomycota</taxon>
        <taxon>Pezizomycotina</taxon>
        <taxon>Leotiomycetes</taxon>
        <taxon>Helotiales</taxon>
        <taxon>Sclerotiniaceae</taxon>
        <taxon>Sclerotinia</taxon>
    </lineage>
</organism>
<dbReference type="KEGG" id="ssl:SS1G_12579"/>
<gene>
    <name evidence="1" type="ORF">SS1G_12579</name>
</gene>
<reference evidence="2" key="1">
    <citation type="journal article" date="2011" name="PLoS Genet.">
        <title>Genomic analysis of the necrotrophic fungal pathogens Sclerotinia sclerotiorum and Botrytis cinerea.</title>
        <authorList>
            <person name="Amselem J."/>
            <person name="Cuomo C.A."/>
            <person name="van Kan J.A."/>
            <person name="Viaud M."/>
            <person name="Benito E.P."/>
            <person name="Couloux A."/>
            <person name="Coutinho P.M."/>
            <person name="de Vries R.P."/>
            <person name="Dyer P.S."/>
            <person name="Fillinger S."/>
            <person name="Fournier E."/>
            <person name="Gout L."/>
            <person name="Hahn M."/>
            <person name="Kohn L."/>
            <person name="Lapalu N."/>
            <person name="Plummer K.M."/>
            <person name="Pradier J.M."/>
            <person name="Quevillon E."/>
            <person name="Sharon A."/>
            <person name="Simon A."/>
            <person name="ten Have A."/>
            <person name="Tudzynski B."/>
            <person name="Tudzynski P."/>
            <person name="Wincker P."/>
            <person name="Andrew M."/>
            <person name="Anthouard V."/>
            <person name="Beever R.E."/>
            <person name="Beffa R."/>
            <person name="Benoit I."/>
            <person name="Bouzid O."/>
            <person name="Brault B."/>
            <person name="Chen Z."/>
            <person name="Choquer M."/>
            <person name="Collemare J."/>
            <person name="Cotton P."/>
            <person name="Danchin E.G."/>
            <person name="Da Silva C."/>
            <person name="Gautier A."/>
            <person name="Giraud C."/>
            <person name="Giraud T."/>
            <person name="Gonzalez C."/>
            <person name="Grossetete S."/>
            <person name="Guldener U."/>
            <person name="Henrissat B."/>
            <person name="Howlett B.J."/>
            <person name="Kodira C."/>
            <person name="Kretschmer M."/>
            <person name="Lappartient A."/>
            <person name="Leroch M."/>
            <person name="Levis C."/>
            <person name="Mauceli E."/>
            <person name="Neuveglise C."/>
            <person name="Oeser B."/>
            <person name="Pearson M."/>
            <person name="Poulain J."/>
            <person name="Poussereau N."/>
            <person name="Quesneville H."/>
            <person name="Rascle C."/>
            <person name="Schumacher J."/>
            <person name="Segurens B."/>
            <person name="Sexton A."/>
            <person name="Silva E."/>
            <person name="Sirven C."/>
            <person name="Soanes D.M."/>
            <person name="Talbot N.J."/>
            <person name="Templeton M."/>
            <person name="Yandava C."/>
            <person name="Yarden O."/>
            <person name="Zeng Q."/>
            <person name="Rollins J.A."/>
            <person name="Lebrun M.H."/>
            <person name="Dickman M."/>
        </authorList>
    </citation>
    <scope>NUCLEOTIDE SEQUENCE [LARGE SCALE GENOMIC DNA]</scope>
    <source>
        <strain evidence="2">ATCC 18683 / 1980 / Ss-1</strain>
    </source>
</reference>
<dbReference type="EMBL" id="CH476641">
    <property type="protein sequence ID" value="EDN97725.1"/>
    <property type="molecule type" value="Genomic_DNA"/>
</dbReference>
<evidence type="ECO:0000313" key="2">
    <source>
        <dbReference type="Proteomes" id="UP000001312"/>
    </source>
</evidence>
<proteinExistence type="predicted"/>
<evidence type="ECO:0000313" key="1">
    <source>
        <dbReference type="EMBL" id="EDN97725.1"/>
    </source>
</evidence>
<keyword evidence="2" id="KW-1185">Reference proteome</keyword>
<dbReference type="Proteomes" id="UP000001312">
    <property type="component" value="Unassembled WGS sequence"/>
</dbReference>
<dbReference type="AlphaFoldDB" id="A7F4Q4"/>
<sequence length="135" mass="15088">MTQQPYYIIIDNRLRMNISLFRIYSSSSVGYPNVTFETNKWFLSLGTDLGEGHVLGGDFINAQKLGAHLNRRQLLTVNAVEIEITKNFGLVELPTTVPCKCRQVTIASLAVWGQNDEPACVCKVLRKLKCKVKGA</sequence>
<dbReference type="HOGENOM" id="CLU_1886998_0_0_1"/>
<protein>
    <submittedName>
        <fullName evidence="1">Uncharacterized protein</fullName>
    </submittedName>
</protein>
<dbReference type="RefSeq" id="XP_001586592.1">
    <property type="nucleotide sequence ID" value="XM_001586542.1"/>
</dbReference>
<dbReference type="InParanoid" id="A7F4Q4"/>
<accession>A7F4Q4</accession>